<sequence>MSETEQEKIMETLKGGEWKNDDFIQNVSSNPILAQALKDPRFAMIAQGLQTNPTATMKEIEKDPSMKQVVNELFKVLGGHFMKLGEVQDRGMAKLQVQKPAIVSSEEAKLQREADKVLQNQEIRNVLSNPETKEILNKCSNPVMFRRYMNDPIWGARIRLLQQYGLVQMQN</sequence>
<gene>
    <name evidence="3" type="ORF">ASTO00021_LOCUS14827</name>
</gene>
<dbReference type="Pfam" id="PF17830">
    <property type="entry name" value="STI1-HOP_DP"/>
    <property type="match status" value="1"/>
</dbReference>
<organism evidence="3">
    <name type="scientific">Aplanochytrium stocchinoi</name>
    <dbReference type="NCBI Taxonomy" id="215587"/>
    <lineage>
        <taxon>Eukaryota</taxon>
        <taxon>Sar</taxon>
        <taxon>Stramenopiles</taxon>
        <taxon>Bigyra</taxon>
        <taxon>Labyrinthulomycetes</taxon>
        <taxon>Thraustochytrida</taxon>
        <taxon>Thraustochytriidae</taxon>
        <taxon>Aplanochytrium</taxon>
    </lineage>
</organism>
<dbReference type="Gene3D" id="1.10.260.100">
    <property type="match status" value="2"/>
</dbReference>
<dbReference type="EMBL" id="HBIN01019442">
    <property type="protein sequence ID" value="CAE0444788.1"/>
    <property type="molecule type" value="Transcribed_RNA"/>
</dbReference>
<name>A0A7S3PN33_9STRA</name>
<evidence type="ECO:0000256" key="1">
    <source>
        <dbReference type="ARBA" id="ARBA00022737"/>
    </source>
</evidence>
<evidence type="ECO:0000313" key="3">
    <source>
        <dbReference type="EMBL" id="CAE0444788.1"/>
    </source>
</evidence>
<dbReference type="InterPro" id="IPR041243">
    <property type="entry name" value="STI1/HOP_DP"/>
</dbReference>
<protein>
    <recommendedName>
        <fullName evidence="2">STI1/HOP DP domain-containing protein</fullName>
    </recommendedName>
</protein>
<proteinExistence type="predicted"/>
<keyword evidence="1" id="KW-0677">Repeat</keyword>
<accession>A0A7S3PN33</accession>
<feature type="domain" description="STI1/HOP DP" evidence="2">
    <location>
        <begin position="22"/>
        <end position="73"/>
    </location>
</feature>
<dbReference type="AlphaFoldDB" id="A0A7S3PN33"/>
<evidence type="ECO:0000259" key="2">
    <source>
        <dbReference type="Pfam" id="PF17830"/>
    </source>
</evidence>
<reference evidence="3" key="1">
    <citation type="submission" date="2021-01" db="EMBL/GenBank/DDBJ databases">
        <authorList>
            <person name="Corre E."/>
            <person name="Pelletier E."/>
            <person name="Niang G."/>
            <person name="Scheremetjew M."/>
            <person name="Finn R."/>
            <person name="Kale V."/>
            <person name="Holt S."/>
            <person name="Cochrane G."/>
            <person name="Meng A."/>
            <person name="Brown T."/>
            <person name="Cohen L."/>
        </authorList>
    </citation>
    <scope>NUCLEOTIDE SEQUENCE</scope>
    <source>
        <strain evidence="3">GSBS06</strain>
    </source>
</reference>